<dbReference type="InterPro" id="IPR003439">
    <property type="entry name" value="ABC_transporter-like_ATP-bd"/>
</dbReference>
<dbReference type="Gene3D" id="3.40.50.300">
    <property type="entry name" value="P-loop containing nucleotide triphosphate hydrolases"/>
    <property type="match status" value="1"/>
</dbReference>
<reference evidence="5 8" key="2">
    <citation type="submission" date="2018-11" db="EMBL/GenBank/DDBJ databases">
        <authorList>
            <consortium name="Veterinary Laboratory Investigation and Response Network"/>
        </authorList>
    </citation>
    <scope>NUCLEOTIDE SEQUENCE [LARGE SCALE GENOMIC DNA]</scope>
    <source>
        <strain evidence="5 8">SPSE-18-VL-LA-PA-Ryan-0021</strain>
    </source>
</reference>
<dbReference type="Pfam" id="PF00005">
    <property type="entry name" value="ABC_tran"/>
    <property type="match status" value="1"/>
</dbReference>
<gene>
    <name evidence="6" type="ORF">DD924_06025</name>
    <name evidence="5" type="ORF">EGV54_13140</name>
</gene>
<dbReference type="InterPro" id="IPR027417">
    <property type="entry name" value="P-loop_NTPase"/>
</dbReference>
<evidence type="ECO:0000313" key="7">
    <source>
        <dbReference type="Proteomes" id="UP000246351"/>
    </source>
</evidence>
<name>A0A2P5PDA8_STAPS</name>
<keyword evidence="8" id="KW-1185">Reference proteome</keyword>
<dbReference type="Proteomes" id="UP000600220">
    <property type="component" value="Unassembled WGS sequence"/>
</dbReference>
<evidence type="ECO:0000313" key="6">
    <source>
        <dbReference type="EMBL" id="PWZ98818.1"/>
    </source>
</evidence>
<dbReference type="EMBL" id="AAXKXX010000033">
    <property type="protein sequence ID" value="EGQ4385996.1"/>
    <property type="molecule type" value="Genomic_DNA"/>
</dbReference>
<dbReference type="AlphaFoldDB" id="A0A2P5PDA8"/>
<evidence type="ECO:0000313" key="8">
    <source>
        <dbReference type="Proteomes" id="UP000600220"/>
    </source>
</evidence>
<evidence type="ECO:0000313" key="5">
    <source>
        <dbReference type="EMBL" id="EGQ4385996.1"/>
    </source>
</evidence>
<feature type="domain" description="ABC transporter" evidence="4">
    <location>
        <begin position="4"/>
        <end position="227"/>
    </location>
</feature>
<dbReference type="STRING" id="937773.SPSINT_0125"/>
<dbReference type="InterPro" id="IPR003593">
    <property type="entry name" value="AAA+_ATPase"/>
</dbReference>
<dbReference type="RefSeq" id="WP_015728576.1">
    <property type="nucleotide sequence ID" value="NZ_BAAFHX010000001.1"/>
</dbReference>
<dbReference type="GO" id="GO:0005524">
    <property type="term" value="F:ATP binding"/>
    <property type="evidence" value="ECO:0007669"/>
    <property type="project" value="UniProtKB-KW"/>
</dbReference>
<dbReference type="SMART" id="SM00382">
    <property type="entry name" value="AAA"/>
    <property type="match status" value="1"/>
</dbReference>
<sequence>MMSIHLNNLCIWYEPENLIIKNANLYLQKGKIYGLLGKNGSGKTTLINTICGVIPSFSGDIIINNLNISKFNYQARLERFYVPDSPPVISQMTSKQYISFVLNMYQQTLSQEHLLRISKKYNFERYLDIRMNELSFGNKKKAALICSILLDVPIKIFDEPLNGLDIESIDLFVQDLFKMTKEDKCVILSSHLLDIVKKLTPNIIYINNKHCFQFTLNDESDIRKVLSDYDKE</sequence>
<dbReference type="InterPro" id="IPR017871">
    <property type="entry name" value="ABC_transporter-like_CS"/>
</dbReference>
<proteinExistence type="predicted"/>
<dbReference type="PANTHER" id="PTHR42939">
    <property type="entry name" value="ABC TRANSPORTER ATP-BINDING PROTEIN ALBC-RELATED"/>
    <property type="match status" value="1"/>
</dbReference>
<keyword evidence="3 6" id="KW-0067">ATP-binding</keyword>
<dbReference type="PANTHER" id="PTHR42939:SF1">
    <property type="entry name" value="ABC TRANSPORTER ATP-BINDING PROTEIN ALBC-RELATED"/>
    <property type="match status" value="1"/>
</dbReference>
<dbReference type="InterPro" id="IPR051782">
    <property type="entry name" value="ABC_Transporter_VariousFunc"/>
</dbReference>
<evidence type="ECO:0000259" key="4">
    <source>
        <dbReference type="PROSITE" id="PS50893"/>
    </source>
</evidence>
<keyword evidence="2" id="KW-0547">Nucleotide-binding</keyword>
<comment type="caution">
    <text evidence="6">The sequence shown here is derived from an EMBL/GenBank/DDBJ whole genome shotgun (WGS) entry which is preliminary data.</text>
</comment>
<dbReference type="PROSITE" id="PS00211">
    <property type="entry name" value="ABC_TRANSPORTER_1"/>
    <property type="match status" value="1"/>
</dbReference>
<evidence type="ECO:0000256" key="3">
    <source>
        <dbReference type="ARBA" id="ARBA00022840"/>
    </source>
</evidence>
<reference evidence="6 7" key="1">
    <citation type="journal article" date="2018" name="Vet. Microbiol.">
        <title>Clonal diversity and geographic distribution of methicillin-resistant Staphylococcus pseudintermedius from Australian animals: Discovery of novel sequence types.</title>
        <authorList>
            <person name="Worthing K.A."/>
            <person name="Abraham S."/>
            <person name="Coombs G.W."/>
            <person name="Pang S."/>
            <person name="Saputra S."/>
            <person name="Jordan D."/>
            <person name="Trott D.J."/>
            <person name="Norris J.M."/>
        </authorList>
    </citation>
    <scope>NUCLEOTIDE SEQUENCE [LARGE SCALE GENOMIC DNA]</scope>
    <source>
        <strain evidence="6 7">ST71 3</strain>
    </source>
</reference>
<protein>
    <submittedName>
        <fullName evidence="6">ABC transporter ATP-binding protein</fullName>
    </submittedName>
</protein>
<organism evidence="6 7">
    <name type="scientific">Staphylococcus pseudintermedius</name>
    <dbReference type="NCBI Taxonomy" id="283734"/>
    <lineage>
        <taxon>Bacteria</taxon>
        <taxon>Bacillati</taxon>
        <taxon>Bacillota</taxon>
        <taxon>Bacilli</taxon>
        <taxon>Bacillales</taxon>
        <taxon>Staphylococcaceae</taxon>
        <taxon>Staphylococcus</taxon>
        <taxon>Staphylococcus intermedius group</taxon>
    </lineage>
</organism>
<dbReference type="SUPFAM" id="SSF52540">
    <property type="entry name" value="P-loop containing nucleoside triphosphate hydrolases"/>
    <property type="match status" value="1"/>
</dbReference>
<dbReference type="GO" id="GO:0016887">
    <property type="term" value="F:ATP hydrolysis activity"/>
    <property type="evidence" value="ECO:0007669"/>
    <property type="project" value="InterPro"/>
</dbReference>
<evidence type="ECO:0000256" key="2">
    <source>
        <dbReference type="ARBA" id="ARBA00022741"/>
    </source>
</evidence>
<dbReference type="EMBL" id="QEIV01000496">
    <property type="protein sequence ID" value="PWZ98818.1"/>
    <property type="molecule type" value="Genomic_DNA"/>
</dbReference>
<evidence type="ECO:0000256" key="1">
    <source>
        <dbReference type="ARBA" id="ARBA00022448"/>
    </source>
</evidence>
<dbReference type="PROSITE" id="PS50893">
    <property type="entry name" value="ABC_TRANSPORTER_2"/>
    <property type="match status" value="1"/>
</dbReference>
<keyword evidence="1" id="KW-0813">Transport</keyword>
<accession>A0A2P5PDA8</accession>
<dbReference type="Proteomes" id="UP000246351">
    <property type="component" value="Unassembled WGS sequence"/>
</dbReference>
<dbReference type="CDD" id="cd03230">
    <property type="entry name" value="ABC_DR_subfamily_A"/>
    <property type="match status" value="1"/>
</dbReference>